<keyword evidence="2" id="KW-0732">Signal</keyword>
<sequence length="248" mass="28419">MKSNLLFTMRIFVILPAASLAFPISYLEATETYVKNKDIPAHWTDPAIEQGNYTPAMLGQERQAFTPSLQTDLDRHELDDAPDINDVIVDADSAPHTNDPNNQAGHESQPTAYQTDLHTPTPHPNPLLNPLPWPRFTFIPENWQDAYTDAIDQPPFQQYWHWRLRQLCGLSGNRSTQRYKSKVDPCLNQDRLKSAVYDEYRAIVDTKGRQGLPEMYKLYQNAIRGDGFGWFPMSDFDGPGFESWQAFV</sequence>
<feature type="region of interest" description="Disordered" evidence="1">
    <location>
        <begin position="90"/>
        <end position="126"/>
    </location>
</feature>
<gene>
    <name evidence="3" type="ORF">BJ508DRAFT_306312</name>
</gene>
<accession>A0A3N4IBV8</accession>
<protein>
    <submittedName>
        <fullName evidence="3">Uncharacterized protein</fullName>
    </submittedName>
</protein>
<keyword evidence="4" id="KW-1185">Reference proteome</keyword>
<feature type="compositionally biased region" description="Polar residues" evidence="1">
    <location>
        <begin position="95"/>
        <end position="116"/>
    </location>
</feature>
<organism evidence="3 4">
    <name type="scientific">Ascobolus immersus RN42</name>
    <dbReference type="NCBI Taxonomy" id="1160509"/>
    <lineage>
        <taxon>Eukaryota</taxon>
        <taxon>Fungi</taxon>
        <taxon>Dikarya</taxon>
        <taxon>Ascomycota</taxon>
        <taxon>Pezizomycotina</taxon>
        <taxon>Pezizomycetes</taxon>
        <taxon>Pezizales</taxon>
        <taxon>Ascobolaceae</taxon>
        <taxon>Ascobolus</taxon>
    </lineage>
</organism>
<evidence type="ECO:0000313" key="3">
    <source>
        <dbReference type="EMBL" id="RPA81701.1"/>
    </source>
</evidence>
<proteinExistence type="predicted"/>
<dbReference type="EMBL" id="ML119677">
    <property type="protein sequence ID" value="RPA81701.1"/>
    <property type="molecule type" value="Genomic_DNA"/>
</dbReference>
<reference evidence="3 4" key="1">
    <citation type="journal article" date="2018" name="Nat. Ecol. Evol.">
        <title>Pezizomycetes genomes reveal the molecular basis of ectomycorrhizal truffle lifestyle.</title>
        <authorList>
            <person name="Murat C."/>
            <person name="Payen T."/>
            <person name="Noel B."/>
            <person name="Kuo A."/>
            <person name="Morin E."/>
            <person name="Chen J."/>
            <person name="Kohler A."/>
            <person name="Krizsan K."/>
            <person name="Balestrini R."/>
            <person name="Da Silva C."/>
            <person name="Montanini B."/>
            <person name="Hainaut M."/>
            <person name="Levati E."/>
            <person name="Barry K.W."/>
            <person name="Belfiori B."/>
            <person name="Cichocki N."/>
            <person name="Clum A."/>
            <person name="Dockter R.B."/>
            <person name="Fauchery L."/>
            <person name="Guy J."/>
            <person name="Iotti M."/>
            <person name="Le Tacon F."/>
            <person name="Lindquist E.A."/>
            <person name="Lipzen A."/>
            <person name="Malagnac F."/>
            <person name="Mello A."/>
            <person name="Molinier V."/>
            <person name="Miyauchi S."/>
            <person name="Poulain J."/>
            <person name="Riccioni C."/>
            <person name="Rubini A."/>
            <person name="Sitrit Y."/>
            <person name="Splivallo R."/>
            <person name="Traeger S."/>
            <person name="Wang M."/>
            <person name="Zifcakova L."/>
            <person name="Wipf D."/>
            <person name="Zambonelli A."/>
            <person name="Paolocci F."/>
            <person name="Nowrousian M."/>
            <person name="Ottonello S."/>
            <person name="Baldrian P."/>
            <person name="Spatafora J.W."/>
            <person name="Henrissat B."/>
            <person name="Nagy L.G."/>
            <person name="Aury J.M."/>
            <person name="Wincker P."/>
            <person name="Grigoriev I.V."/>
            <person name="Bonfante P."/>
            <person name="Martin F.M."/>
        </authorList>
    </citation>
    <scope>NUCLEOTIDE SEQUENCE [LARGE SCALE GENOMIC DNA]</scope>
    <source>
        <strain evidence="3 4">RN42</strain>
    </source>
</reference>
<name>A0A3N4IBV8_ASCIM</name>
<feature type="signal peptide" evidence="2">
    <location>
        <begin position="1"/>
        <end position="21"/>
    </location>
</feature>
<evidence type="ECO:0000256" key="1">
    <source>
        <dbReference type="SAM" id="MobiDB-lite"/>
    </source>
</evidence>
<dbReference type="AlphaFoldDB" id="A0A3N4IBV8"/>
<evidence type="ECO:0000256" key="2">
    <source>
        <dbReference type="SAM" id="SignalP"/>
    </source>
</evidence>
<feature type="chain" id="PRO_5017976723" evidence="2">
    <location>
        <begin position="22"/>
        <end position="248"/>
    </location>
</feature>
<evidence type="ECO:0000313" key="4">
    <source>
        <dbReference type="Proteomes" id="UP000275078"/>
    </source>
</evidence>
<dbReference type="Proteomes" id="UP000275078">
    <property type="component" value="Unassembled WGS sequence"/>
</dbReference>